<evidence type="ECO:0000256" key="5">
    <source>
        <dbReference type="SAM" id="Phobius"/>
    </source>
</evidence>
<dbReference type="PANTHER" id="PTHR11785">
    <property type="entry name" value="AMINO ACID TRANSPORTER"/>
    <property type="match status" value="1"/>
</dbReference>
<dbReference type="Proteomes" id="UP001235939">
    <property type="component" value="Chromosome 20"/>
</dbReference>
<sequence length="453" mass="49273">MYPGSGIFISPQGVLLRSGSVAMSLLVWLLCGVISLLGALCYCELGTVIPMSGGEYAYYLKALGPLGRWGNVAAFLYVWATVMLTKPAALAIMVLTFARYLAEPFLGGGCDDHTGSYSITLLALLCLLTIAVINCVSVKWATKMQNIFTIAKLLAIGLVVFGGLIHTCLGNGLPITINFEGPPVSFSQIATACYFGLWAYEGCSNRDVGCYRNSANYITEELINPYVTLPRALWIGIPLVTLCYIVTNIAYLAAMTSSELLATQVVAVKFAARVLGPVSAVIPLFVAASAYGAGNANTFCTGRLVFVAGREGHMPEAFSYVNVKRLTPLVAIIFNTFLCAVMILLGNINSLIDFFSFTAWIFYGGAMALVIVLRFTMKDTPRPYKVPLVIPVLMVLICIFLVVTPIVQNPTMGYVYALIFIFSGMLFYIPFVHLKKKLPIMGEFHKSYTHKTE</sequence>
<gene>
    <name evidence="6" type="ORF">LAZ67_20000216</name>
</gene>
<dbReference type="Gene3D" id="1.20.1740.10">
    <property type="entry name" value="Amino acid/polyamine transporter I"/>
    <property type="match status" value="1"/>
</dbReference>
<dbReference type="InterPro" id="IPR002293">
    <property type="entry name" value="AA/rel_permease1"/>
</dbReference>
<keyword evidence="2 5" id="KW-0812">Transmembrane</keyword>
<keyword evidence="4 5" id="KW-0472">Membrane</keyword>
<feature type="transmembrane region" description="Helical" evidence="5">
    <location>
        <begin position="117"/>
        <end position="141"/>
    </location>
</feature>
<feature type="transmembrane region" description="Helical" evidence="5">
    <location>
        <begin position="153"/>
        <end position="177"/>
    </location>
</feature>
<keyword evidence="7" id="KW-1185">Reference proteome</keyword>
<feature type="transmembrane region" description="Helical" evidence="5">
    <location>
        <begin position="329"/>
        <end position="348"/>
    </location>
</feature>
<protein>
    <submittedName>
        <fullName evidence="6">SLC7A9</fullName>
    </submittedName>
</protein>
<dbReference type="PANTHER" id="PTHR11785:SF512">
    <property type="entry name" value="SOBREMESA, ISOFORM B"/>
    <property type="match status" value="1"/>
</dbReference>
<evidence type="ECO:0000256" key="4">
    <source>
        <dbReference type="ARBA" id="ARBA00023136"/>
    </source>
</evidence>
<name>A0ABY6LLJ4_9ARAC</name>
<feature type="transmembrane region" description="Helical" evidence="5">
    <location>
        <begin position="388"/>
        <end position="407"/>
    </location>
</feature>
<dbReference type="InterPro" id="IPR050598">
    <property type="entry name" value="AminoAcid_Transporter"/>
</dbReference>
<evidence type="ECO:0000256" key="3">
    <source>
        <dbReference type="ARBA" id="ARBA00022989"/>
    </source>
</evidence>
<feature type="transmembrane region" description="Helical" evidence="5">
    <location>
        <begin position="354"/>
        <end position="376"/>
    </location>
</feature>
<evidence type="ECO:0000256" key="1">
    <source>
        <dbReference type="ARBA" id="ARBA00004141"/>
    </source>
</evidence>
<proteinExistence type="predicted"/>
<feature type="transmembrane region" description="Helical" evidence="5">
    <location>
        <begin position="72"/>
        <end position="97"/>
    </location>
</feature>
<accession>A0ABY6LLJ4</accession>
<reference evidence="6 7" key="1">
    <citation type="submission" date="2022-01" db="EMBL/GenBank/DDBJ databases">
        <title>A chromosomal length assembly of Cordylochernes scorpioides.</title>
        <authorList>
            <person name="Zeh D."/>
            <person name="Zeh J."/>
        </authorList>
    </citation>
    <scope>NUCLEOTIDE SEQUENCE [LARGE SCALE GENOMIC DNA]</scope>
    <source>
        <strain evidence="6">IN4F17</strain>
        <tissue evidence="6">Whole Body</tissue>
    </source>
</reference>
<feature type="transmembrane region" description="Helical" evidence="5">
    <location>
        <begin position="413"/>
        <end position="431"/>
    </location>
</feature>
<evidence type="ECO:0000313" key="6">
    <source>
        <dbReference type="EMBL" id="UYV81166.1"/>
    </source>
</evidence>
<feature type="transmembrane region" description="Helical" evidence="5">
    <location>
        <begin position="232"/>
        <end position="254"/>
    </location>
</feature>
<dbReference type="PIRSF" id="PIRSF006060">
    <property type="entry name" value="AA_transporter"/>
    <property type="match status" value="1"/>
</dbReference>
<evidence type="ECO:0000256" key="2">
    <source>
        <dbReference type="ARBA" id="ARBA00022692"/>
    </source>
</evidence>
<organism evidence="6 7">
    <name type="scientific">Cordylochernes scorpioides</name>
    <dbReference type="NCBI Taxonomy" id="51811"/>
    <lineage>
        <taxon>Eukaryota</taxon>
        <taxon>Metazoa</taxon>
        <taxon>Ecdysozoa</taxon>
        <taxon>Arthropoda</taxon>
        <taxon>Chelicerata</taxon>
        <taxon>Arachnida</taxon>
        <taxon>Pseudoscorpiones</taxon>
        <taxon>Cheliferoidea</taxon>
        <taxon>Chernetidae</taxon>
        <taxon>Cordylochernes</taxon>
    </lineage>
</organism>
<dbReference type="Pfam" id="PF13520">
    <property type="entry name" value="AA_permease_2"/>
    <property type="match status" value="1"/>
</dbReference>
<comment type="subcellular location">
    <subcellularLocation>
        <location evidence="1">Membrane</location>
        <topology evidence="1">Multi-pass membrane protein</topology>
    </subcellularLocation>
</comment>
<feature type="transmembrane region" description="Helical" evidence="5">
    <location>
        <begin position="25"/>
        <end position="51"/>
    </location>
</feature>
<evidence type="ECO:0000313" key="7">
    <source>
        <dbReference type="Proteomes" id="UP001235939"/>
    </source>
</evidence>
<dbReference type="EMBL" id="CP092882">
    <property type="protein sequence ID" value="UYV81166.1"/>
    <property type="molecule type" value="Genomic_DNA"/>
</dbReference>
<keyword evidence="3 5" id="KW-1133">Transmembrane helix</keyword>